<sequence length="234" mass="25821">MASQKDPFRSARLIYRAVRGAEDDAIFAAINDDAFGYMNSNAGNNHLPGPSDAEKFRKSLEENLLSAIICLPEDVPAPPPPPTSSPTPTPTPISTPTTPPPRPGTPIGQIHLTSLPPHMRHHRSTEIGIQILPAHQGRGYGSEAIRWALAYAFHRAGLHKVRIRAFAWNEGACRLYARLGFVEEGRERESLWHEGRWWDGVEFGLVEGEWRALVGAEQGEAEAEADFEGQFGNK</sequence>
<feature type="compositionally biased region" description="Pro residues" evidence="1">
    <location>
        <begin position="75"/>
        <end position="103"/>
    </location>
</feature>
<dbReference type="InterPro" id="IPR016181">
    <property type="entry name" value="Acyl_CoA_acyltransferase"/>
</dbReference>
<dbReference type="InterPro" id="IPR000182">
    <property type="entry name" value="GNAT_dom"/>
</dbReference>
<dbReference type="PANTHER" id="PTHR43415:SF3">
    <property type="entry name" value="GNAT-FAMILY ACETYLTRANSFERASE"/>
    <property type="match status" value="1"/>
</dbReference>
<name>A0A9P6G5L0_9PLEO</name>
<keyword evidence="4" id="KW-1185">Reference proteome</keyword>
<evidence type="ECO:0000313" key="4">
    <source>
        <dbReference type="Proteomes" id="UP000756921"/>
    </source>
</evidence>
<dbReference type="OrthoDB" id="64477at2759"/>
<dbReference type="AlphaFoldDB" id="A0A9P6G5L0"/>
<dbReference type="Proteomes" id="UP000756921">
    <property type="component" value="Unassembled WGS sequence"/>
</dbReference>
<reference evidence="3" key="1">
    <citation type="journal article" date="2020" name="Mol. Plant Microbe Interact.">
        <title>Genome Sequence of the Biocontrol Agent Coniothyrium minitans strain Conio (IMI 134523).</title>
        <authorList>
            <person name="Patel D."/>
            <person name="Shittu T.A."/>
            <person name="Baroncelli R."/>
            <person name="Muthumeenakshi S."/>
            <person name="Osborne T.H."/>
            <person name="Janganan T.K."/>
            <person name="Sreenivasaprasad S."/>
        </authorList>
    </citation>
    <scope>NUCLEOTIDE SEQUENCE</scope>
    <source>
        <strain evidence="3">Conio</strain>
    </source>
</reference>
<dbReference type="GO" id="GO:0016747">
    <property type="term" value="F:acyltransferase activity, transferring groups other than amino-acyl groups"/>
    <property type="evidence" value="ECO:0007669"/>
    <property type="project" value="InterPro"/>
</dbReference>
<evidence type="ECO:0000256" key="1">
    <source>
        <dbReference type="SAM" id="MobiDB-lite"/>
    </source>
</evidence>
<evidence type="ECO:0000313" key="3">
    <source>
        <dbReference type="EMBL" id="KAF9728865.1"/>
    </source>
</evidence>
<dbReference type="Gene3D" id="3.40.630.30">
    <property type="match status" value="1"/>
</dbReference>
<dbReference type="PROSITE" id="PS51186">
    <property type="entry name" value="GNAT"/>
    <property type="match status" value="1"/>
</dbReference>
<feature type="domain" description="N-acetyltransferase" evidence="2">
    <location>
        <begin position="54"/>
        <end position="202"/>
    </location>
</feature>
<proteinExistence type="predicted"/>
<accession>A0A9P6G5L0</accession>
<dbReference type="SUPFAM" id="SSF55729">
    <property type="entry name" value="Acyl-CoA N-acyltransferases (Nat)"/>
    <property type="match status" value="1"/>
</dbReference>
<gene>
    <name evidence="3" type="ORF">PMIN01_13245</name>
</gene>
<dbReference type="Pfam" id="PF00583">
    <property type="entry name" value="Acetyltransf_1"/>
    <property type="match status" value="1"/>
</dbReference>
<dbReference type="PANTHER" id="PTHR43415">
    <property type="entry name" value="SPERMIDINE N(1)-ACETYLTRANSFERASE"/>
    <property type="match status" value="1"/>
</dbReference>
<evidence type="ECO:0000259" key="2">
    <source>
        <dbReference type="PROSITE" id="PS51186"/>
    </source>
</evidence>
<dbReference type="CDD" id="cd04301">
    <property type="entry name" value="NAT_SF"/>
    <property type="match status" value="1"/>
</dbReference>
<organism evidence="3 4">
    <name type="scientific">Paraphaeosphaeria minitans</name>
    <dbReference type="NCBI Taxonomy" id="565426"/>
    <lineage>
        <taxon>Eukaryota</taxon>
        <taxon>Fungi</taxon>
        <taxon>Dikarya</taxon>
        <taxon>Ascomycota</taxon>
        <taxon>Pezizomycotina</taxon>
        <taxon>Dothideomycetes</taxon>
        <taxon>Pleosporomycetidae</taxon>
        <taxon>Pleosporales</taxon>
        <taxon>Massarineae</taxon>
        <taxon>Didymosphaeriaceae</taxon>
        <taxon>Paraphaeosphaeria</taxon>
    </lineage>
</organism>
<protein>
    <recommendedName>
        <fullName evidence="2">N-acetyltransferase domain-containing protein</fullName>
    </recommendedName>
</protein>
<dbReference type="EMBL" id="WJXW01000018">
    <property type="protein sequence ID" value="KAF9728865.1"/>
    <property type="molecule type" value="Genomic_DNA"/>
</dbReference>
<feature type="region of interest" description="Disordered" evidence="1">
    <location>
        <begin position="72"/>
        <end position="103"/>
    </location>
</feature>
<comment type="caution">
    <text evidence="3">The sequence shown here is derived from an EMBL/GenBank/DDBJ whole genome shotgun (WGS) entry which is preliminary data.</text>
</comment>